<keyword evidence="2" id="KW-0539">Nucleus</keyword>
<feature type="region of interest" description="Disordered" evidence="3">
    <location>
        <begin position="1"/>
        <end position="203"/>
    </location>
</feature>
<dbReference type="GO" id="GO:0005634">
    <property type="term" value="C:nucleus"/>
    <property type="evidence" value="ECO:0007669"/>
    <property type="project" value="UniProtKB-SubCell"/>
</dbReference>
<evidence type="ECO:0000256" key="3">
    <source>
        <dbReference type="SAM" id="MobiDB-lite"/>
    </source>
</evidence>
<feature type="compositionally biased region" description="Low complexity" evidence="3">
    <location>
        <begin position="77"/>
        <end position="99"/>
    </location>
</feature>
<dbReference type="AlphaFoldDB" id="A0A2P2JMC2"/>
<dbReference type="GO" id="GO:0000398">
    <property type="term" value="P:mRNA splicing, via spliceosome"/>
    <property type="evidence" value="ECO:0007669"/>
    <property type="project" value="InterPro"/>
</dbReference>
<dbReference type="PANTHER" id="PTHR12214">
    <property type="entry name" value="GC-RICH SEQUENCE DNA-BINDING FACTOR"/>
    <property type="match status" value="1"/>
</dbReference>
<feature type="compositionally biased region" description="Low complexity" evidence="3">
    <location>
        <begin position="39"/>
        <end position="54"/>
    </location>
</feature>
<feature type="compositionally biased region" description="Low complexity" evidence="3">
    <location>
        <begin position="145"/>
        <end position="165"/>
    </location>
</feature>
<accession>A0A2P2JMC2</accession>
<dbReference type="GO" id="GO:0003677">
    <property type="term" value="F:DNA binding"/>
    <property type="evidence" value="ECO:0007669"/>
    <property type="project" value="InterPro"/>
</dbReference>
<organism evidence="4">
    <name type="scientific">Rhizophora mucronata</name>
    <name type="common">Asiatic mangrove</name>
    <dbReference type="NCBI Taxonomy" id="61149"/>
    <lineage>
        <taxon>Eukaryota</taxon>
        <taxon>Viridiplantae</taxon>
        <taxon>Streptophyta</taxon>
        <taxon>Embryophyta</taxon>
        <taxon>Tracheophyta</taxon>
        <taxon>Spermatophyta</taxon>
        <taxon>Magnoliopsida</taxon>
        <taxon>eudicotyledons</taxon>
        <taxon>Gunneridae</taxon>
        <taxon>Pentapetalae</taxon>
        <taxon>rosids</taxon>
        <taxon>fabids</taxon>
        <taxon>Malpighiales</taxon>
        <taxon>Rhizophoraceae</taxon>
        <taxon>Rhizophora</taxon>
    </lineage>
</organism>
<comment type="subcellular location">
    <subcellularLocation>
        <location evidence="1">Nucleus</location>
    </subcellularLocation>
</comment>
<feature type="compositionally biased region" description="Basic and acidic residues" evidence="3">
    <location>
        <begin position="193"/>
        <end position="202"/>
    </location>
</feature>
<proteinExistence type="predicted"/>
<evidence type="ECO:0000313" key="4">
    <source>
        <dbReference type="EMBL" id="MBW94608.1"/>
    </source>
</evidence>
<feature type="compositionally biased region" description="Polar residues" evidence="3">
    <location>
        <begin position="114"/>
        <end position="128"/>
    </location>
</feature>
<evidence type="ECO:0000256" key="2">
    <source>
        <dbReference type="ARBA" id="ARBA00023242"/>
    </source>
</evidence>
<dbReference type="EMBL" id="GGEC01014125">
    <property type="protein sequence ID" value="MBW94608.1"/>
    <property type="molecule type" value="Transcribed_RNA"/>
</dbReference>
<protein>
    <submittedName>
        <fullName evidence="4">Uncharacterized protein</fullName>
    </submittedName>
</protein>
<dbReference type="PANTHER" id="PTHR12214:SF0">
    <property type="entry name" value="LD29489P"/>
    <property type="match status" value="1"/>
</dbReference>
<name>A0A2P2JMC2_RHIMU</name>
<reference evidence="4" key="1">
    <citation type="submission" date="2018-02" db="EMBL/GenBank/DDBJ databases">
        <title>Rhizophora mucronata_Transcriptome.</title>
        <authorList>
            <person name="Meera S.P."/>
            <person name="Sreeshan A."/>
            <person name="Augustine A."/>
        </authorList>
    </citation>
    <scope>NUCLEOTIDE SEQUENCE</scope>
    <source>
        <tissue evidence="4">Leaf</tissue>
    </source>
</reference>
<dbReference type="InterPro" id="IPR012890">
    <property type="entry name" value="GCFC2-like"/>
</dbReference>
<evidence type="ECO:0000256" key="1">
    <source>
        <dbReference type="ARBA" id="ARBA00004123"/>
    </source>
</evidence>
<sequence>MSSSTKSKNFRRRGDDSSDDAEPLAPPNSAAAATPRNNKPPVSLPSSSSFSSSKPKPKPKPKKLLSFADEEDGDSAAPLPSRVSKSSSTSAASRLGSSAHKLTAAKDRLPPKPSATTTPSNVQPQAGTYTKEALLELQKNTRTLAKPSSSKTKSSSSASASASASPSPPEQQPQIILKGLLKPQTTSTIRHAHHDEDGHSRSQEFLQEAELDDEDKDATRIYDQDTIKRIRAEKERLRHSRAVAPDYISLDTGVNQGAATGGLSDEEPEIRTRIAMIGHMKKGSTSLHGVFEDVGNDIDSGDDYSVKVNAILAGKTSKYVHNPSAGIVAAEDNEDEEDKIWEEEQFRKALGKRMDDSSGTTAVLTTLVTTTTANQQQQQQQQKSSVTHGSVPSIGGAFGASQGSDALSIPQQAEVARKALQDNVRRLKESHGKTISLLSKTDENLSASLLNITALEKSLIVAGEKFIFMQKLRDFVSVICEFLQV</sequence>